<reference evidence="1" key="2">
    <citation type="journal article" date="2015" name="Fish Shellfish Immunol.">
        <title>Early steps in the European eel (Anguilla anguilla)-Vibrio vulnificus interaction in the gills: Role of the RtxA13 toxin.</title>
        <authorList>
            <person name="Callol A."/>
            <person name="Pajuelo D."/>
            <person name="Ebbesson L."/>
            <person name="Teles M."/>
            <person name="MacKenzie S."/>
            <person name="Amaro C."/>
        </authorList>
    </citation>
    <scope>NUCLEOTIDE SEQUENCE</scope>
</reference>
<proteinExistence type="predicted"/>
<dbReference type="AlphaFoldDB" id="A0A0E9W4R0"/>
<reference evidence="1" key="1">
    <citation type="submission" date="2014-11" db="EMBL/GenBank/DDBJ databases">
        <authorList>
            <person name="Amaro Gonzalez C."/>
        </authorList>
    </citation>
    <scope>NUCLEOTIDE SEQUENCE</scope>
</reference>
<organism evidence="1">
    <name type="scientific">Anguilla anguilla</name>
    <name type="common">European freshwater eel</name>
    <name type="synonym">Muraena anguilla</name>
    <dbReference type="NCBI Taxonomy" id="7936"/>
    <lineage>
        <taxon>Eukaryota</taxon>
        <taxon>Metazoa</taxon>
        <taxon>Chordata</taxon>
        <taxon>Craniata</taxon>
        <taxon>Vertebrata</taxon>
        <taxon>Euteleostomi</taxon>
        <taxon>Actinopterygii</taxon>
        <taxon>Neopterygii</taxon>
        <taxon>Teleostei</taxon>
        <taxon>Anguilliformes</taxon>
        <taxon>Anguillidae</taxon>
        <taxon>Anguilla</taxon>
    </lineage>
</organism>
<dbReference type="EMBL" id="GBXM01023228">
    <property type="protein sequence ID" value="JAH85349.1"/>
    <property type="molecule type" value="Transcribed_RNA"/>
</dbReference>
<name>A0A0E9W4R0_ANGAN</name>
<sequence>MIQNVAALLRSLHWLPIVTRIRFKSLPHLHKRTAPAYLQDIFNPTSQLDHSTLLQQGWLRLSLSFMYSHERTRYARTSCLR</sequence>
<evidence type="ECO:0000313" key="1">
    <source>
        <dbReference type="EMBL" id="JAH85349.1"/>
    </source>
</evidence>
<accession>A0A0E9W4R0</accession>
<protein>
    <submittedName>
        <fullName evidence="1">Uncharacterized protein</fullName>
    </submittedName>
</protein>